<sequence length="58" mass="6195">MKLVAVPFAHHDGERADVRGGLGQLRTAIEDLRESAGVLFLQVGGVSDDPSDYMVKGL</sequence>
<dbReference type="AlphaFoldDB" id="A0A8J3USM4"/>
<comment type="caution">
    <text evidence="1">The sequence shown here is derived from an EMBL/GenBank/DDBJ whole genome shotgun (WGS) entry which is preliminary data.</text>
</comment>
<organism evidence="1 2">
    <name type="scientific">Planotetraspora silvatica</name>
    <dbReference type="NCBI Taxonomy" id="234614"/>
    <lineage>
        <taxon>Bacteria</taxon>
        <taxon>Bacillati</taxon>
        <taxon>Actinomycetota</taxon>
        <taxon>Actinomycetes</taxon>
        <taxon>Streptosporangiales</taxon>
        <taxon>Streptosporangiaceae</taxon>
        <taxon>Planotetraspora</taxon>
    </lineage>
</organism>
<name>A0A8J3USM4_9ACTN</name>
<evidence type="ECO:0000313" key="1">
    <source>
        <dbReference type="EMBL" id="GII51219.1"/>
    </source>
</evidence>
<keyword evidence="2" id="KW-1185">Reference proteome</keyword>
<evidence type="ECO:0000313" key="2">
    <source>
        <dbReference type="Proteomes" id="UP000644610"/>
    </source>
</evidence>
<proteinExistence type="predicted"/>
<accession>A0A8J3USM4</accession>
<dbReference type="EMBL" id="BOOQ01000063">
    <property type="protein sequence ID" value="GII51219.1"/>
    <property type="molecule type" value="Genomic_DNA"/>
</dbReference>
<reference evidence="1" key="1">
    <citation type="submission" date="2021-01" db="EMBL/GenBank/DDBJ databases">
        <title>Whole genome shotgun sequence of Planotetraspora silvatica NBRC 100141.</title>
        <authorList>
            <person name="Komaki H."/>
            <person name="Tamura T."/>
        </authorList>
    </citation>
    <scope>NUCLEOTIDE SEQUENCE</scope>
    <source>
        <strain evidence="1">NBRC 100141</strain>
    </source>
</reference>
<protein>
    <submittedName>
        <fullName evidence="1">Uncharacterized protein</fullName>
    </submittedName>
</protein>
<gene>
    <name evidence="1" type="ORF">Psi02_76430</name>
</gene>
<dbReference type="Proteomes" id="UP000644610">
    <property type="component" value="Unassembled WGS sequence"/>
</dbReference>